<evidence type="ECO:0000259" key="9">
    <source>
        <dbReference type="Pfam" id="PF00793"/>
    </source>
</evidence>
<keyword evidence="11" id="KW-1185">Reference proteome</keyword>
<dbReference type="UniPathway" id="UPA00030"/>
<name>A0A7W5FSE7_9BURK</name>
<dbReference type="RefSeq" id="WP_183439627.1">
    <property type="nucleotide sequence ID" value="NZ_JACHXD010000002.1"/>
</dbReference>
<dbReference type="HAMAP" id="MF_00056">
    <property type="entry name" value="KDO8P_synth"/>
    <property type="match status" value="1"/>
</dbReference>
<evidence type="ECO:0000256" key="3">
    <source>
        <dbReference type="ARBA" id="ARBA00004845"/>
    </source>
</evidence>
<comment type="caution">
    <text evidence="10">The sequence shown here is derived from an EMBL/GenBank/DDBJ whole genome shotgun (WGS) entry which is preliminary data.</text>
</comment>
<comment type="pathway">
    <text evidence="2">Bacterial outer membrane biogenesis; lipopolysaccharide biosynthesis.</text>
</comment>
<dbReference type="InterPro" id="IPR006269">
    <property type="entry name" value="KDO8P_synthase"/>
</dbReference>
<comment type="pathway">
    <text evidence="3 8">Carbohydrate biosynthesis; 3-deoxy-D-manno-octulosonate biosynthesis; 3-deoxy-D-manno-octulosonate from D-ribulose 5-phosphate: step 2/3.</text>
</comment>
<dbReference type="SUPFAM" id="SSF51569">
    <property type="entry name" value="Aldolase"/>
    <property type="match status" value="1"/>
</dbReference>
<dbReference type="PANTHER" id="PTHR21057">
    <property type="entry name" value="PHOSPHO-2-DEHYDRO-3-DEOXYHEPTONATE ALDOLASE"/>
    <property type="match status" value="1"/>
</dbReference>
<feature type="domain" description="DAHP synthetase I/KDSA" evidence="9">
    <location>
        <begin position="7"/>
        <end position="273"/>
    </location>
</feature>
<dbReference type="InterPro" id="IPR006218">
    <property type="entry name" value="DAHP1/KDSA"/>
</dbReference>
<evidence type="ECO:0000256" key="4">
    <source>
        <dbReference type="ARBA" id="ARBA00010499"/>
    </source>
</evidence>
<evidence type="ECO:0000256" key="7">
    <source>
        <dbReference type="ARBA" id="ARBA00049112"/>
    </source>
</evidence>
<dbReference type="EC" id="2.5.1.55" evidence="8"/>
<evidence type="ECO:0000256" key="1">
    <source>
        <dbReference type="ARBA" id="ARBA00004496"/>
    </source>
</evidence>
<dbReference type="UniPathway" id="UPA00357">
    <property type="reaction ID" value="UER00474"/>
</dbReference>
<sequence>MKLCGFEIGLDQPFFLIAGTCVIESRQMAFDTAGALKEMTTELGIPFIYKSSFDKANRSSGTSYRGPGMDKGLEILGDVKRELGVPVLTDVHSIEEIAAVSSVVDVLQTPAFLCRQTDFINACAESGKPVNIKKGQFLAPGDMKNVIEKARAAARAKGLNEDNFMACERGASFGYNNLVSDMRSLAIMRDTGAPVVFDATHSVQLPGGNGTSSGGMREMVPVLSRAAVAVGVAGLFMETHPTPATALSDGPNAVPLGRMKELLSVLIELDRVTKKAGFLENGFN</sequence>
<comment type="similarity">
    <text evidence="4 8">Belongs to the KdsA family.</text>
</comment>
<gene>
    <name evidence="8" type="primary">kdsA</name>
    <name evidence="10" type="ORF">FHS03_000676</name>
</gene>
<keyword evidence="6 8" id="KW-0808">Transferase</keyword>
<dbReference type="Pfam" id="PF00793">
    <property type="entry name" value="DAHP_synth_1"/>
    <property type="match status" value="1"/>
</dbReference>
<dbReference type="Gene3D" id="3.20.20.70">
    <property type="entry name" value="Aldolase class I"/>
    <property type="match status" value="1"/>
</dbReference>
<keyword evidence="8" id="KW-0448">Lipopolysaccharide biosynthesis</keyword>
<dbReference type="GO" id="GO:0008676">
    <property type="term" value="F:3-deoxy-8-phosphooctulonate synthase activity"/>
    <property type="evidence" value="ECO:0007669"/>
    <property type="project" value="UniProtKB-UniRule"/>
</dbReference>
<reference evidence="10 11" key="1">
    <citation type="submission" date="2020-08" db="EMBL/GenBank/DDBJ databases">
        <title>Genomic Encyclopedia of Type Strains, Phase III (KMG-III): the genomes of soil and plant-associated and newly described type strains.</title>
        <authorList>
            <person name="Whitman W."/>
        </authorList>
    </citation>
    <scope>NUCLEOTIDE SEQUENCE [LARGE SCALE GENOMIC DNA]</scope>
    <source>
        <strain evidence="10 11">CECT 8897</strain>
    </source>
</reference>
<dbReference type="Proteomes" id="UP000541535">
    <property type="component" value="Unassembled WGS sequence"/>
</dbReference>
<proteinExistence type="inferred from homology"/>
<keyword evidence="5 8" id="KW-0963">Cytoplasm</keyword>
<comment type="subcellular location">
    <subcellularLocation>
        <location evidence="1 8">Cytoplasm</location>
    </subcellularLocation>
</comment>
<evidence type="ECO:0000256" key="5">
    <source>
        <dbReference type="ARBA" id="ARBA00022490"/>
    </source>
</evidence>
<evidence type="ECO:0000256" key="8">
    <source>
        <dbReference type="HAMAP-Rule" id="MF_00056"/>
    </source>
</evidence>
<protein>
    <recommendedName>
        <fullName evidence="8">2-dehydro-3-deoxyphosphooctonate aldolase</fullName>
        <ecNumber evidence="8">2.5.1.55</ecNumber>
    </recommendedName>
    <alternativeName>
        <fullName evidence="8">3-deoxy-D-manno-octulosonic acid 8-phosphate synthase</fullName>
    </alternativeName>
    <alternativeName>
        <fullName evidence="8">KDO-8-phosphate synthase</fullName>
        <shortName evidence="8">KDO 8-P synthase</shortName>
        <shortName evidence="8">KDOPS</shortName>
    </alternativeName>
    <alternativeName>
        <fullName evidence="8">Phospho-2-dehydro-3-deoxyoctonate aldolase</fullName>
    </alternativeName>
</protein>
<organism evidence="10 11">
    <name type="scientific">Pseudoduganella violacea</name>
    <dbReference type="NCBI Taxonomy" id="1715466"/>
    <lineage>
        <taxon>Bacteria</taxon>
        <taxon>Pseudomonadati</taxon>
        <taxon>Pseudomonadota</taxon>
        <taxon>Betaproteobacteria</taxon>
        <taxon>Burkholderiales</taxon>
        <taxon>Oxalobacteraceae</taxon>
        <taxon>Telluria group</taxon>
        <taxon>Pseudoduganella</taxon>
    </lineage>
</organism>
<dbReference type="InterPro" id="IPR013785">
    <property type="entry name" value="Aldolase_TIM"/>
</dbReference>
<dbReference type="AlphaFoldDB" id="A0A7W5FSE7"/>
<accession>A0A7W5FSE7</accession>
<evidence type="ECO:0000256" key="2">
    <source>
        <dbReference type="ARBA" id="ARBA00004756"/>
    </source>
</evidence>
<evidence type="ECO:0000256" key="6">
    <source>
        <dbReference type="ARBA" id="ARBA00022679"/>
    </source>
</evidence>
<dbReference type="GO" id="GO:0005737">
    <property type="term" value="C:cytoplasm"/>
    <property type="evidence" value="ECO:0007669"/>
    <property type="project" value="UniProtKB-SubCell"/>
</dbReference>
<evidence type="ECO:0000313" key="10">
    <source>
        <dbReference type="EMBL" id="MBB3117650.1"/>
    </source>
</evidence>
<dbReference type="NCBIfam" id="NF003543">
    <property type="entry name" value="PRK05198.1"/>
    <property type="match status" value="1"/>
</dbReference>
<dbReference type="NCBIfam" id="TIGR01362">
    <property type="entry name" value="KDO8P_synth"/>
    <property type="match status" value="1"/>
</dbReference>
<evidence type="ECO:0000313" key="11">
    <source>
        <dbReference type="Proteomes" id="UP000541535"/>
    </source>
</evidence>
<comment type="catalytic activity">
    <reaction evidence="7 8">
        <text>D-arabinose 5-phosphate + phosphoenolpyruvate + H2O = 3-deoxy-alpha-D-manno-2-octulosonate-8-phosphate + phosphate</text>
        <dbReference type="Rhea" id="RHEA:14053"/>
        <dbReference type="ChEBI" id="CHEBI:15377"/>
        <dbReference type="ChEBI" id="CHEBI:43474"/>
        <dbReference type="ChEBI" id="CHEBI:57693"/>
        <dbReference type="ChEBI" id="CHEBI:58702"/>
        <dbReference type="ChEBI" id="CHEBI:85985"/>
        <dbReference type="EC" id="2.5.1.55"/>
    </reaction>
</comment>
<dbReference type="GO" id="GO:0019294">
    <property type="term" value="P:keto-3-deoxy-D-manno-octulosonic acid biosynthetic process"/>
    <property type="evidence" value="ECO:0007669"/>
    <property type="project" value="UniProtKB-UniRule"/>
</dbReference>
<dbReference type="EMBL" id="JACHXD010000002">
    <property type="protein sequence ID" value="MBB3117650.1"/>
    <property type="molecule type" value="Genomic_DNA"/>
</dbReference>